<dbReference type="EMBL" id="HAED01009805">
    <property type="protein sequence ID" value="SBQ96017.1"/>
    <property type="molecule type" value="Transcribed_RNA"/>
</dbReference>
<feature type="non-terminal residue" evidence="1">
    <location>
        <position position="1"/>
    </location>
</feature>
<protein>
    <submittedName>
        <fullName evidence="1">Uncharacterized protein</fullName>
    </submittedName>
</protein>
<evidence type="ECO:0000313" key="1">
    <source>
        <dbReference type="EMBL" id="SBQ96017.1"/>
    </source>
</evidence>
<reference evidence="1" key="2">
    <citation type="submission" date="2016-06" db="EMBL/GenBank/DDBJ databases">
        <title>The genome of a short-lived fish provides insights into sex chromosome evolution and the genetic control of aging.</title>
        <authorList>
            <person name="Reichwald K."/>
            <person name="Felder M."/>
            <person name="Petzold A."/>
            <person name="Koch P."/>
            <person name="Groth M."/>
            <person name="Platzer M."/>
        </authorList>
    </citation>
    <scope>NUCLEOTIDE SEQUENCE</scope>
    <source>
        <tissue evidence="1">Brain</tissue>
    </source>
</reference>
<organism evidence="1">
    <name type="scientific">Nothobranchius kuhntae</name>
    <name type="common">Beira killifish</name>
    <dbReference type="NCBI Taxonomy" id="321403"/>
    <lineage>
        <taxon>Eukaryota</taxon>
        <taxon>Metazoa</taxon>
        <taxon>Chordata</taxon>
        <taxon>Craniata</taxon>
        <taxon>Vertebrata</taxon>
        <taxon>Euteleostomi</taxon>
        <taxon>Actinopterygii</taxon>
        <taxon>Neopterygii</taxon>
        <taxon>Teleostei</taxon>
        <taxon>Neoteleostei</taxon>
        <taxon>Acanthomorphata</taxon>
        <taxon>Ovalentaria</taxon>
        <taxon>Atherinomorphae</taxon>
        <taxon>Cyprinodontiformes</taxon>
        <taxon>Nothobranchiidae</taxon>
        <taxon>Nothobranchius</taxon>
    </lineage>
</organism>
<gene>
    <name evidence="1" type="primary">Nfu_g_1_009684</name>
</gene>
<reference evidence="1" key="1">
    <citation type="submission" date="2016-05" db="EMBL/GenBank/DDBJ databases">
        <authorList>
            <person name="Lavstsen T."/>
            <person name="Jespersen J.S."/>
        </authorList>
    </citation>
    <scope>NUCLEOTIDE SEQUENCE</scope>
    <source>
        <tissue evidence="1">Brain</tissue>
    </source>
</reference>
<dbReference type="AlphaFoldDB" id="A0A1A8IFT7"/>
<proteinExistence type="predicted"/>
<name>A0A1A8IFT7_NOTKU</name>
<accession>A0A1A8IFT7</accession>
<sequence length="59" mass="6476">TLLQVLPDKLVCRQSPVAAKSCQSTSNILPAFLTYKKAICKSVMDERRCTGKSSDMANQ</sequence>
<feature type="non-terminal residue" evidence="1">
    <location>
        <position position="59"/>
    </location>
</feature>